<comment type="cofactor">
    <cofactor evidence="1">
        <name>Mn(2+)</name>
        <dbReference type="ChEBI" id="CHEBI:29035"/>
    </cofactor>
</comment>
<organism evidence="7 8">
    <name type="scientific">Urochloa decumbens</name>
    <dbReference type="NCBI Taxonomy" id="240449"/>
    <lineage>
        <taxon>Eukaryota</taxon>
        <taxon>Viridiplantae</taxon>
        <taxon>Streptophyta</taxon>
        <taxon>Embryophyta</taxon>
        <taxon>Tracheophyta</taxon>
        <taxon>Spermatophyta</taxon>
        <taxon>Magnoliopsida</taxon>
        <taxon>Liliopsida</taxon>
        <taxon>Poales</taxon>
        <taxon>Poaceae</taxon>
        <taxon>PACMAD clade</taxon>
        <taxon>Panicoideae</taxon>
        <taxon>Panicodae</taxon>
        <taxon>Paniceae</taxon>
        <taxon>Melinidinae</taxon>
        <taxon>Urochloa</taxon>
    </lineage>
</organism>
<evidence type="ECO:0000256" key="3">
    <source>
        <dbReference type="ARBA" id="ARBA00022723"/>
    </source>
</evidence>
<dbReference type="PANTHER" id="PTHR31225">
    <property type="entry name" value="OS04G0344100 PROTEIN-RELATED"/>
    <property type="match status" value="1"/>
</dbReference>
<dbReference type="Pfam" id="PF03936">
    <property type="entry name" value="Terpene_synth_C"/>
    <property type="match status" value="1"/>
</dbReference>
<dbReference type="SFLD" id="SFLDS00005">
    <property type="entry name" value="Isoprenoid_Synthase_Type_I"/>
    <property type="match status" value="1"/>
</dbReference>
<dbReference type="InterPro" id="IPR001906">
    <property type="entry name" value="Terpene_synth_N"/>
</dbReference>
<dbReference type="InterPro" id="IPR008930">
    <property type="entry name" value="Terpenoid_cyclase/PrenylTrfase"/>
</dbReference>
<keyword evidence="4" id="KW-0460">Magnesium</keyword>
<dbReference type="InterPro" id="IPR050148">
    <property type="entry name" value="Terpene_synthase-like"/>
</dbReference>
<dbReference type="FunFam" id="1.10.600.10:FF:000007">
    <property type="entry name" value="Isoprene synthase, chloroplastic"/>
    <property type="match status" value="1"/>
</dbReference>
<dbReference type="InterPro" id="IPR008949">
    <property type="entry name" value="Isoprenoid_synthase_dom_sf"/>
</dbReference>
<proteinExistence type="predicted"/>
<feature type="domain" description="Terpene synthase metal-binding" evidence="6">
    <location>
        <begin position="291"/>
        <end position="528"/>
    </location>
</feature>
<name>A0ABC8XI90_9POAL</name>
<protein>
    <submittedName>
        <fullName evidence="7">Uncharacterized protein</fullName>
    </submittedName>
</protein>
<evidence type="ECO:0000313" key="8">
    <source>
        <dbReference type="Proteomes" id="UP001497457"/>
    </source>
</evidence>
<comment type="cofactor">
    <cofactor evidence="2">
        <name>Mg(2+)</name>
        <dbReference type="ChEBI" id="CHEBI:18420"/>
    </cofactor>
</comment>
<dbReference type="AlphaFoldDB" id="A0ABC8XI90"/>
<dbReference type="InterPro" id="IPR034741">
    <property type="entry name" value="Terpene_cyclase-like_1_C"/>
</dbReference>
<dbReference type="Gene3D" id="1.10.600.10">
    <property type="entry name" value="Farnesyl Diphosphate Synthase"/>
    <property type="match status" value="1"/>
</dbReference>
<keyword evidence="3" id="KW-0479">Metal-binding</keyword>
<dbReference type="GO" id="GO:0010333">
    <property type="term" value="F:terpene synthase activity"/>
    <property type="evidence" value="ECO:0007669"/>
    <property type="project" value="UniProtKB-ARBA"/>
</dbReference>
<feature type="domain" description="Terpene synthase N-terminal" evidence="5">
    <location>
        <begin position="79"/>
        <end position="233"/>
    </location>
</feature>
<dbReference type="InterPro" id="IPR036965">
    <property type="entry name" value="Terpene_synth_N_sf"/>
</dbReference>
<dbReference type="SUPFAM" id="SSF48239">
    <property type="entry name" value="Terpenoid cyclases/Protein prenyltransferases"/>
    <property type="match status" value="1"/>
</dbReference>
<evidence type="ECO:0000256" key="1">
    <source>
        <dbReference type="ARBA" id="ARBA00001936"/>
    </source>
</evidence>
<dbReference type="Proteomes" id="UP001497457">
    <property type="component" value="Chromosome 14rd"/>
</dbReference>
<dbReference type="InterPro" id="IPR005630">
    <property type="entry name" value="Terpene_synthase_metal-bd"/>
</dbReference>
<dbReference type="GO" id="GO:0046872">
    <property type="term" value="F:metal ion binding"/>
    <property type="evidence" value="ECO:0007669"/>
    <property type="project" value="UniProtKB-KW"/>
</dbReference>
<dbReference type="CDD" id="cd00684">
    <property type="entry name" value="Terpene_cyclase_plant_C1"/>
    <property type="match status" value="1"/>
</dbReference>
<evidence type="ECO:0000313" key="7">
    <source>
        <dbReference type="EMBL" id="CAL4926110.1"/>
    </source>
</evidence>
<keyword evidence="8" id="KW-1185">Reference proteome</keyword>
<dbReference type="Gene3D" id="1.50.10.130">
    <property type="entry name" value="Terpene synthase, N-terminal domain"/>
    <property type="match status" value="1"/>
</dbReference>
<dbReference type="InterPro" id="IPR044814">
    <property type="entry name" value="Terpene_cyclase_plant_C1"/>
</dbReference>
<dbReference type="SFLD" id="SFLDG01019">
    <property type="entry name" value="Terpene_Cyclase_Like_1_C_Termi"/>
    <property type="match status" value="1"/>
</dbReference>
<dbReference type="SUPFAM" id="SSF48576">
    <property type="entry name" value="Terpenoid synthases"/>
    <property type="match status" value="1"/>
</dbReference>
<dbReference type="Pfam" id="PF01397">
    <property type="entry name" value="Terpene_synth"/>
    <property type="match status" value="1"/>
</dbReference>
<evidence type="ECO:0000259" key="6">
    <source>
        <dbReference type="Pfam" id="PF03936"/>
    </source>
</evidence>
<accession>A0ABC8XI90</accession>
<sequence length="585" mass="66176">MSLKAMAPSSAPAVCPASAATRRSRQHKLKLWCSSAAETTPMGPWQPQRRSANYQPSSWDYDALLALKGVSRDLVCQFSHDKLKRSVKDMLLNKSESSCKVKLIDTMQRLGISYHFDEEICSILSSISMETANVRHVNDDDVASMALKFRVLRENGFSTDPGLLKHNIHGKNCSKGTLQRDDVNGFLSLYEASYLAFRGEEMLDVARTFSTNVLRDLMPSMPPHTRNGVAHALDLPLQWRAPRLETRWFIDHYAGDIGLDPLLLQFAKVDFNNVQGVHQQELARLTKWWRDIGLCDKLMFARDRLMECFHYANGIVWEPKHGACREMLARIANLIVHLDDVYDVYGTLDELILFTDAIGRWDENPCERLPEYMKALYSVVYNTSNEVADNVLKVQGYSIHSLLRKAWHDISVSFLVEAKWHHGNYRPTLQEYLDNGRVSCSAPLLLLHAFPMLNSDVNAKTLSLIQSYPRLVQSASLVLRLCNDSATHSAELQRGDAPSSIAIHMSESGSVEQDSRKAMEDLSIEAWKAVNQEAFDNCKFSRPFANACVNLARISQCVYHEGDGFGEPDDVKRKNINELFLEPCC</sequence>
<reference evidence="7 8" key="2">
    <citation type="submission" date="2024-10" db="EMBL/GenBank/DDBJ databases">
        <authorList>
            <person name="Ryan C."/>
        </authorList>
    </citation>
    <scope>NUCLEOTIDE SEQUENCE [LARGE SCALE GENOMIC DNA]</scope>
</reference>
<evidence type="ECO:0000256" key="2">
    <source>
        <dbReference type="ARBA" id="ARBA00001946"/>
    </source>
</evidence>
<dbReference type="EMBL" id="OZ075124">
    <property type="protein sequence ID" value="CAL4926110.1"/>
    <property type="molecule type" value="Genomic_DNA"/>
</dbReference>
<gene>
    <name evidence="7" type="ORF">URODEC1_LOCUS23720</name>
</gene>
<evidence type="ECO:0000256" key="4">
    <source>
        <dbReference type="ARBA" id="ARBA00022842"/>
    </source>
</evidence>
<reference evidence="8" key="1">
    <citation type="submission" date="2024-06" db="EMBL/GenBank/DDBJ databases">
        <authorList>
            <person name="Ryan C."/>
        </authorList>
    </citation>
    <scope>NUCLEOTIDE SEQUENCE [LARGE SCALE GENOMIC DNA]</scope>
</reference>
<evidence type="ECO:0000259" key="5">
    <source>
        <dbReference type="Pfam" id="PF01397"/>
    </source>
</evidence>
<dbReference type="PANTHER" id="PTHR31225:SF252">
    <property type="entry name" value="TERPENE SYNTHASE 12-RELATED"/>
    <property type="match status" value="1"/>
</dbReference>